<evidence type="ECO:0000259" key="2">
    <source>
        <dbReference type="Pfam" id="PF09992"/>
    </source>
</evidence>
<dbReference type="InterPro" id="IPR018711">
    <property type="entry name" value="NAGPA"/>
</dbReference>
<dbReference type="Proteomes" id="UP000223596">
    <property type="component" value="Unassembled WGS sequence"/>
</dbReference>
<gene>
    <name evidence="3" type="ORF">M972_11217</name>
</gene>
<keyword evidence="1" id="KW-0812">Transmembrane</keyword>
<proteinExistence type="predicted"/>
<name>A0AB36TE50_ACETH</name>
<organism evidence="3 4">
    <name type="scientific">Acetivibrio thermocellus AD2</name>
    <dbReference type="NCBI Taxonomy" id="1138384"/>
    <lineage>
        <taxon>Bacteria</taxon>
        <taxon>Bacillati</taxon>
        <taxon>Bacillota</taxon>
        <taxon>Clostridia</taxon>
        <taxon>Eubacteriales</taxon>
        <taxon>Oscillospiraceae</taxon>
        <taxon>Acetivibrio</taxon>
    </lineage>
</organism>
<dbReference type="AlphaFoldDB" id="A0AB36TE50"/>
<keyword evidence="1" id="KW-0472">Membrane</keyword>
<evidence type="ECO:0000256" key="1">
    <source>
        <dbReference type="SAM" id="Phobius"/>
    </source>
</evidence>
<feature type="transmembrane region" description="Helical" evidence="1">
    <location>
        <begin position="12"/>
        <end position="31"/>
    </location>
</feature>
<dbReference type="PANTHER" id="PTHR40446">
    <property type="entry name" value="N-ACETYLGLUCOSAMINE-1-PHOSPHODIESTER ALPHA-N-ACETYLGLUCOSAMINIDASE"/>
    <property type="match status" value="1"/>
</dbReference>
<accession>A0AB36TE50</accession>
<protein>
    <submittedName>
        <fullName evidence="3">Uncharacterized protein DUF2233</fullName>
    </submittedName>
</protein>
<comment type="caution">
    <text evidence="3">The sequence shown here is derived from an EMBL/GenBank/DDBJ whole genome shotgun (WGS) entry which is preliminary data.</text>
</comment>
<dbReference type="PANTHER" id="PTHR40446:SF2">
    <property type="entry name" value="N-ACETYLGLUCOSAMINE-1-PHOSPHODIESTER ALPHA-N-ACETYLGLUCOSAMINIDASE"/>
    <property type="match status" value="1"/>
</dbReference>
<keyword evidence="1" id="KW-1133">Transmembrane helix</keyword>
<reference evidence="3 4" key="1">
    <citation type="submission" date="2017-09" db="EMBL/GenBank/DDBJ databases">
        <title>Evaluation of Pacific Biosciences Sequencing Technology to Finishing C. thermocellum Genome Sequences.</title>
        <authorList>
            <person name="Brown S."/>
        </authorList>
    </citation>
    <scope>NUCLEOTIDE SEQUENCE [LARGE SCALE GENOMIC DNA]</scope>
    <source>
        <strain evidence="3 4">AD2</strain>
    </source>
</reference>
<sequence length="382" mass="41890">MMKNKVNIDTIIYLVLIITSLIFIYAGSFLFEEGSFIGNRGNNRTVDADTATDRNKPFPVVHKAVSTEINGIKQKINILEIDLSSGGVKIKPALAFDTIYGFQSLKDIAINNNAYAAVNAGFFYSYGEPSGMVVIDGKVYTKSTGKYPVFVVQGKNAFLSEIKSNIWILHGNRRIAADDINREGKPGETVVYTPVFGPTNRADKLHTSYIVENNRVARKFRGDTECKIPSDGMVITFYEPISSEEKFEVGDWIGIDIDPDFGPGFQAYECGSWLVRDGQVVAVDRDDWVGLLTNRDPRTAIGVKHDGKVVLVTVDGRQPGYSVGLSSRELAGYLLTLGIKDAAMLDGGASTQMIVQNKTVNRLPARERMLGGGIVVVVDEDL</sequence>
<evidence type="ECO:0000313" key="3">
    <source>
        <dbReference type="EMBL" id="PFH01485.1"/>
    </source>
</evidence>
<evidence type="ECO:0000313" key="4">
    <source>
        <dbReference type="Proteomes" id="UP000223596"/>
    </source>
</evidence>
<dbReference type="Pfam" id="PF09992">
    <property type="entry name" value="NAGPA"/>
    <property type="match status" value="1"/>
</dbReference>
<feature type="domain" description="Phosphodiester glycosidase" evidence="2">
    <location>
        <begin position="206"/>
        <end position="376"/>
    </location>
</feature>
<dbReference type="EMBL" id="PDBW01000001">
    <property type="protein sequence ID" value="PFH01485.1"/>
    <property type="molecule type" value="Genomic_DNA"/>
</dbReference>